<dbReference type="InterPro" id="IPR030931">
    <property type="entry name" value="Group_II_RT_mat"/>
</dbReference>
<dbReference type="GO" id="GO:0003964">
    <property type="term" value="F:RNA-directed DNA polymerase activity"/>
    <property type="evidence" value="ECO:0007669"/>
    <property type="project" value="UniProtKB-KW"/>
</dbReference>
<organism evidence="2 3">
    <name type="scientific">Symbiobacterium thermophilum</name>
    <dbReference type="NCBI Taxonomy" id="2734"/>
    <lineage>
        <taxon>Bacteria</taxon>
        <taxon>Bacillati</taxon>
        <taxon>Bacillota</taxon>
        <taxon>Clostridia</taxon>
        <taxon>Eubacteriales</taxon>
        <taxon>Symbiobacteriaceae</taxon>
        <taxon>Symbiobacterium</taxon>
    </lineage>
</organism>
<dbReference type="PANTHER" id="PTHR34047">
    <property type="entry name" value="NUCLEAR INTRON MATURASE 1, MITOCHONDRIAL-RELATED"/>
    <property type="match status" value="1"/>
</dbReference>
<evidence type="ECO:0000313" key="3">
    <source>
        <dbReference type="Proteomes" id="UP000732377"/>
    </source>
</evidence>
<accession>A0A953I4D7</accession>
<sequence>MIARPAINTPQEKVRVLQRKLYTAAKADKSRKFGVLYDKVYRRDVLWVAWTRVKANKGGPGVDERTIEEIEQSGVGPFLAEIQKELYTKTYRPAPVRRKYIPKKNGKLRPLGIPTVKDRVIQTAVKILIEPIFEADFLPYSYGFRPKRSQHDALREIQKWVTWGCRKVIDADLSSYFDTIPHDKLVDLVAQRITDKWILRLIRAWLKAGVLEESEISYSEVGTPQGGSISPLLANLYLHHVLDRLWERYNLAGRKYDAHLVRYCDDFVVLCGKNPQRIMEGLKRVLAEWGLKLNEEKTRVVDAQEGFDFLGMHFRMKRTKKGRWFCYRWPSLKSMQNIRDRVRKVMATGGTFPSLEDKIACLNPVLRGWCQYFAAGNSLRHFIKVDSYVYTSLCAYLRKKHKRRGKGYRDYPPSFFYKELGLYRLFGKVRRQPFVYR</sequence>
<reference evidence="2" key="1">
    <citation type="submission" date="2017-11" db="EMBL/GenBank/DDBJ databases">
        <title>Three new genomes from thermophilic consortium.</title>
        <authorList>
            <person name="Quaggio R."/>
            <person name="Amgarten D."/>
            <person name="Setubal J.C."/>
        </authorList>
    </citation>
    <scope>NUCLEOTIDE SEQUENCE</scope>
    <source>
        <strain evidence="2">ZCTH01-B2</strain>
    </source>
</reference>
<dbReference type="EMBL" id="PIUK01000377">
    <property type="protein sequence ID" value="MBY6278192.1"/>
    <property type="molecule type" value="Genomic_DNA"/>
</dbReference>
<dbReference type="PROSITE" id="PS50878">
    <property type="entry name" value="RT_POL"/>
    <property type="match status" value="1"/>
</dbReference>
<dbReference type="InterPro" id="IPR000477">
    <property type="entry name" value="RT_dom"/>
</dbReference>
<dbReference type="PANTHER" id="PTHR34047:SF8">
    <property type="entry name" value="PROTEIN YKFC"/>
    <property type="match status" value="1"/>
</dbReference>
<dbReference type="RefSeq" id="WP_273381634.1">
    <property type="nucleotide sequence ID" value="NZ_PIUK01000377.1"/>
</dbReference>
<dbReference type="Proteomes" id="UP000732377">
    <property type="component" value="Unassembled WGS sequence"/>
</dbReference>
<gene>
    <name evidence="2" type="primary">ltrA</name>
    <name evidence="2" type="ORF">CWE10_18860</name>
</gene>
<keyword evidence="2" id="KW-0548">Nucleotidyltransferase</keyword>
<dbReference type="CDD" id="cd01651">
    <property type="entry name" value="RT_G2_intron"/>
    <property type="match status" value="1"/>
</dbReference>
<protein>
    <submittedName>
        <fullName evidence="2">Group II intron reverse transcriptase/maturase</fullName>
    </submittedName>
</protein>
<evidence type="ECO:0000259" key="1">
    <source>
        <dbReference type="PROSITE" id="PS50878"/>
    </source>
</evidence>
<keyword evidence="2" id="KW-0695">RNA-directed DNA polymerase</keyword>
<evidence type="ECO:0000313" key="2">
    <source>
        <dbReference type="EMBL" id="MBY6278192.1"/>
    </source>
</evidence>
<dbReference type="Pfam" id="PF00078">
    <property type="entry name" value="RVT_1"/>
    <property type="match status" value="1"/>
</dbReference>
<dbReference type="SUPFAM" id="SSF56672">
    <property type="entry name" value="DNA/RNA polymerases"/>
    <property type="match status" value="1"/>
</dbReference>
<proteinExistence type="predicted"/>
<dbReference type="InterPro" id="IPR043502">
    <property type="entry name" value="DNA/RNA_pol_sf"/>
</dbReference>
<dbReference type="NCBIfam" id="TIGR04416">
    <property type="entry name" value="group_II_RT_mat"/>
    <property type="match status" value="1"/>
</dbReference>
<dbReference type="InterPro" id="IPR043128">
    <property type="entry name" value="Rev_trsase/Diguanyl_cyclase"/>
</dbReference>
<name>A0A953I4D7_SYMTR</name>
<dbReference type="Gene3D" id="3.30.70.270">
    <property type="match status" value="1"/>
</dbReference>
<keyword evidence="2" id="KW-0808">Transferase</keyword>
<dbReference type="AlphaFoldDB" id="A0A953I4D7"/>
<dbReference type="InterPro" id="IPR013597">
    <property type="entry name" value="Mat_intron_G2"/>
</dbReference>
<dbReference type="InterPro" id="IPR051083">
    <property type="entry name" value="GrpII_Intron_Splice-Mob/Def"/>
</dbReference>
<comment type="caution">
    <text evidence="2">The sequence shown here is derived from an EMBL/GenBank/DDBJ whole genome shotgun (WGS) entry which is preliminary data.</text>
</comment>
<feature type="domain" description="Reverse transcriptase" evidence="1">
    <location>
        <begin position="82"/>
        <end position="314"/>
    </location>
</feature>
<dbReference type="Pfam" id="PF08388">
    <property type="entry name" value="GIIM"/>
    <property type="match status" value="1"/>
</dbReference>